<reference evidence="1" key="1">
    <citation type="submission" date="2020-07" db="EMBL/GenBank/DDBJ databases">
        <authorList>
            <person name="Lin J."/>
        </authorList>
    </citation>
    <scope>NUCLEOTIDE SEQUENCE</scope>
</reference>
<sequence length="148" mass="15874">MDWGVFRVRDRWIGGASERSGGAAPIAVRRRPRCGEAVPPVPRCVSRSNFSPILSSFVFPAPIFARSDVDDDDDVAGPRIDPKSLCNACGIRLLEDGVGDGDGDGDGVVMKPRSTMAEATKRRTGMMGEEEERAAVLLMALSSGFLYA</sequence>
<accession>A0A6V7PFY1</accession>
<proteinExistence type="predicted"/>
<name>A0A6V7PFY1_ANACO</name>
<dbReference type="EMBL" id="LR862130">
    <property type="protein sequence ID" value="CAD1829757.1"/>
    <property type="molecule type" value="Genomic_DNA"/>
</dbReference>
<protein>
    <recommendedName>
        <fullName evidence="2">GATA-type domain-containing protein</fullName>
    </recommendedName>
</protein>
<gene>
    <name evidence="1" type="ORF">CB5_LOCUS12968</name>
</gene>
<organism evidence="1">
    <name type="scientific">Ananas comosus var. bracteatus</name>
    <name type="common">red pineapple</name>
    <dbReference type="NCBI Taxonomy" id="296719"/>
    <lineage>
        <taxon>Eukaryota</taxon>
        <taxon>Viridiplantae</taxon>
        <taxon>Streptophyta</taxon>
        <taxon>Embryophyta</taxon>
        <taxon>Tracheophyta</taxon>
        <taxon>Spermatophyta</taxon>
        <taxon>Magnoliopsida</taxon>
        <taxon>Liliopsida</taxon>
        <taxon>Poales</taxon>
        <taxon>Bromeliaceae</taxon>
        <taxon>Bromelioideae</taxon>
        <taxon>Ananas</taxon>
    </lineage>
</organism>
<evidence type="ECO:0000313" key="1">
    <source>
        <dbReference type="EMBL" id="CAD1829757.1"/>
    </source>
</evidence>
<dbReference type="AlphaFoldDB" id="A0A6V7PFY1"/>
<evidence type="ECO:0008006" key="2">
    <source>
        <dbReference type="Google" id="ProtNLM"/>
    </source>
</evidence>